<feature type="non-terminal residue" evidence="1">
    <location>
        <position position="1"/>
    </location>
</feature>
<evidence type="ECO:0000313" key="2">
    <source>
        <dbReference type="Proteomes" id="UP001233999"/>
    </source>
</evidence>
<dbReference type="AlphaFoldDB" id="A0AAD8AC47"/>
<organism evidence="1 2">
    <name type="scientific">Diploptera punctata</name>
    <name type="common">Pacific beetle cockroach</name>
    <dbReference type="NCBI Taxonomy" id="6984"/>
    <lineage>
        <taxon>Eukaryota</taxon>
        <taxon>Metazoa</taxon>
        <taxon>Ecdysozoa</taxon>
        <taxon>Arthropoda</taxon>
        <taxon>Hexapoda</taxon>
        <taxon>Insecta</taxon>
        <taxon>Pterygota</taxon>
        <taxon>Neoptera</taxon>
        <taxon>Polyneoptera</taxon>
        <taxon>Dictyoptera</taxon>
        <taxon>Blattodea</taxon>
        <taxon>Blaberoidea</taxon>
        <taxon>Blaberidae</taxon>
        <taxon>Diplopterinae</taxon>
        <taxon>Diploptera</taxon>
    </lineage>
</organism>
<sequence>IQESCENLWLFLAGLMLLTNKINHFKNTFADIQSVSSADSTLVGRCKRRVVSHRYKSILDSRVTIAICSNSEVLVVDLTEKFRRREEAKKRVSGATKIKSGSEIEEKSIFLCLKTRPNYMCVYIYIYFGLLYTRKCFFLIRRTFHIANTFRIHFSNYVEFKKKNF</sequence>
<dbReference type="Proteomes" id="UP001233999">
    <property type="component" value="Unassembled WGS sequence"/>
</dbReference>
<keyword evidence="2" id="KW-1185">Reference proteome</keyword>
<dbReference type="EMBL" id="JASPKZ010002683">
    <property type="protein sequence ID" value="KAJ9595223.1"/>
    <property type="molecule type" value="Genomic_DNA"/>
</dbReference>
<protein>
    <submittedName>
        <fullName evidence="1">Uncharacterized protein</fullName>
    </submittedName>
</protein>
<name>A0AAD8AC47_DIPPU</name>
<reference evidence="1" key="2">
    <citation type="submission" date="2023-05" db="EMBL/GenBank/DDBJ databases">
        <authorList>
            <person name="Fouks B."/>
        </authorList>
    </citation>
    <scope>NUCLEOTIDE SEQUENCE</scope>
    <source>
        <strain evidence="1">Stay&amp;Tobe</strain>
        <tissue evidence="1">Testes</tissue>
    </source>
</reference>
<proteinExistence type="predicted"/>
<comment type="caution">
    <text evidence="1">The sequence shown here is derived from an EMBL/GenBank/DDBJ whole genome shotgun (WGS) entry which is preliminary data.</text>
</comment>
<accession>A0AAD8AC47</accession>
<feature type="non-terminal residue" evidence="1">
    <location>
        <position position="165"/>
    </location>
</feature>
<evidence type="ECO:0000313" key="1">
    <source>
        <dbReference type="EMBL" id="KAJ9595223.1"/>
    </source>
</evidence>
<reference evidence="1" key="1">
    <citation type="journal article" date="2023" name="IScience">
        <title>Live-bearing cockroach genome reveals convergent evolutionary mechanisms linked to viviparity in insects and beyond.</title>
        <authorList>
            <person name="Fouks B."/>
            <person name="Harrison M.C."/>
            <person name="Mikhailova A.A."/>
            <person name="Marchal E."/>
            <person name="English S."/>
            <person name="Carruthers M."/>
            <person name="Jennings E.C."/>
            <person name="Chiamaka E.L."/>
            <person name="Frigard R.A."/>
            <person name="Pippel M."/>
            <person name="Attardo G.M."/>
            <person name="Benoit J.B."/>
            <person name="Bornberg-Bauer E."/>
            <person name="Tobe S.S."/>
        </authorList>
    </citation>
    <scope>NUCLEOTIDE SEQUENCE</scope>
    <source>
        <strain evidence="1">Stay&amp;Tobe</strain>
    </source>
</reference>
<gene>
    <name evidence="1" type="ORF">L9F63_013484</name>
</gene>